<dbReference type="FunFam" id="2.40.420.20:FF:000001">
    <property type="entry name" value="Efflux RND transporter periplasmic adaptor subunit"/>
    <property type="match status" value="1"/>
</dbReference>
<organism evidence="16">
    <name type="scientific">Salmonella newport</name>
    <dbReference type="NCBI Taxonomy" id="108619"/>
    <lineage>
        <taxon>Bacteria</taxon>
        <taxon>Pseudomonadati</taxon>
        <taxon>Pseudomonadota</taxon>
        <taxon>Gammaproteobacteria</taxon>
        <taxon>Enterobacterales</taxon>
        <taxon>Enterobacteriaceae</taxon>
        <taxon>Salmonella</taxon>
    </lineage>
</organism>
<keyword evidence="9" id="KW-0449">Lipoprotein</keyword>
<dbReference type="PROSITE" id="PS51257">
    <property type="entry name" value="PROKAR_LIPOPROTEIN"/>
    <property type="match status" value="1"/>
</dbReference>
<protein>
    <submittedName>
        <fullName evidence="16">Efflux RND transporter periplasmic adaptor subunit</fullName>
    </submittedName>
</protein>
<dbReference type="Pfam" id="PF25917">
    <property type="entry name" value="BSH_RND"/>
    <property type="match status" value="1"/>
</dbReference>
<dbReference type="FunFam" id="1.10.287.470:FF:000002">
    <property type="entry name" value="Efflux RND transporter periplasmic adaptor subunit"/>
    <property type="match status" value="1"/>
</dbReference>
<dbReference type="GO" id="GO:0140330">
    <property type="term" value="P:xenobiotic detoxification by transmembrane export across the cell outer membrane"/>
    <property type="evidence" value="ECO:0007669"/>
    <property type="project" value="UniProtKB-ARBA"/>
</dbReference>
<dbReference type="GO" id="GO:0022857">
    <property type="term" value="F:transmembrane transporter activity"/>
    <property type="evidence" value="ECO:0007669"/>
    <property type="project" value="InterPro"/>
</dbReference>
<evidence type="ECO:0000313" key="16">
    <source>
        <dbReference type="EMBL" id="EDG8802756.1"/>
    </source>
</evidence>
<keyword evidence="7" id="KW-0472">Membrane</keyword>
<dbReference type="AlphaFoldDB" id="A0A632GGM8"/>
<dbReference type="Pfam" id="PF25967">
    <property type="entry name" value="RND-MFP_C"/>
    <property type="match status" value="1"/>
</dbReference>
<evidence type="ECO:0000259" key="11">
    <source>
        <dbReference type="Pfam" id="PF25876"/>
    </source>
</evidence>
<dbReference type="GO" id="GO:0005886">
    <property type="term" value="C:plasma membrane"/>
    <property type="evidence" value="ECO:0007669"/>
    <property type="project" value="UniProtKB-SubCell"/>
</dbReference>
<dbReference type="InterPro" id="IPR006143">
    <property type="entry name" value="RND_pump_MFP"/>
</dbReference>
<feature type="domain" description="Multidrug resistance protein MdtA-like barrel-sandwich hybrid" evidence="12">
    <location>
        <begin position="63"/>
        <end position="206"/>
    </location>
</feature>
<evidence type="ECO:0000259" key="14">
    <source>
        <dbReference type="Pfam" id="PF25967"/>
    </source>
</evidence>
<evidence type="ECO:0000256" key="7">
    <source>
        <dbReference type="ARBA" id="ARBA00023136"/>
    </source>
</evidence>
<gene>
    <name evidence="16" type="ORF">B9634_09900</name>
    <name evidence="15" type="ORF">DPD27_23500</name>
</gene>
<keyword evidence="5" id="KW-0997">Cell inner membrane</keyword>
<feature type="signal peptide" evidence="10">
    <location>
        <begin position="1"/>
        <end position="22"/>
    </location>
</feature>
<reference evidence="16" key="2">
    <citation type="submission" date="2018-07" db="EMBL/GenBank/DDBJ databases">
        <authorList>
            <consortium name="PulseNet: The National Subtyping Network for Foodborne Disease Surveillance"/>
            <person name="Tarr C.L."/>
            <person name="Trees E."/>
            <person name="Katz L.S."/>
            <person name="Carleton-Romer H.A."/>
            <person name="Stroika S."/>
            <person name="Kucerova Z."/>
            <person name="Roache K.F."/>
            <person name="Sabol A.L."/>
            <person name="Besser J."/>
            <person name="Gerner-Smidt P."/>
        </authorList>
    </citation>
    <scope>NUCLEOTIDE SEQUENCE</scope>
    <source>
        <strain evidence="16">PNUSAS012422</strain>
    </source>
</reference>
<dbReference type="FunFam" id="2.40.30.170:FF:000001">
    <property type="entry name" value="Multidrug resistance efflux transporter MdtE"/>
    <property type="match status" value="1"/>
</dbReference>
<dbReference type="RefSeq" id="WP_086375309.1">
    <property type="nucleotide sequence ID" value="NZ_MBOS01000010.1"/>
</dbReference>
<dbReference type="InterPro" id="IPR058626">
    <property type="entry name" value="MdtA-like_b-barrel"/>
</dbReference>
<sequence>MTKHARFSLLPSFIIFSAALLAGCNDQGDTQAHAGEPQVTVHVVETAPLAVTTELPGRTSAFRIAEVRPQVSGIVLKRNFTEGSDVEAGQSLYQIDPATYQADYDSAKGELAKSEAAAAIAHLTVKRYVPLVGTKYISQQEYDQAIADARQADAAVVAAKAAVESARINLAYTKVTSPISGRIGKSNVTEGALVTNGQSTELATVQQLDPIYVDVTQSSNDFMRLKQSVEQGNLHKDSASSTVQLVMENGQVYPIKGTLQFSDVTVDESTGSITLRAVFPNPQHSLLPGMFVRARIDEGVQPNAILVPQQGVTRTPRGDAMVMVVNDKSQVEARNVVAAQAIGDKWLISEGLKPGDKVIVSGLQKARPGVQVKATTDAPAAKRRNKVTVHGKLFY</sequence>
<comment type="similarity">
    <text evidence="2">Belongs to the membrane fusion protein (MFP) (TC 8.A.1) family.</text>
</comment>
<feature type="domain" description="Multidrug resistance protein MdtA-like C-terminal permuted SH3" evidence="14">
    <location>
        <begin position="303"/>
        <end position="365"/>
    </location>
</feature>
<dbReference type="NCBIfam" id="TIGR01730">
    <property type="entry name" value="RND_mfp"/>
    <property type="match status" value="1"/>
</dbReference>
<name>A0A632GGM8_SALNE</name>
<dbReference type="Gene3D" id="2.40.420.20">
    <property type="match status" value="1"/>
</dbReference>
<evidence type="ECO:0000256" key="2">
    <source>
        <dbReference type="ARBA" id="ARBA00009477"/>
    </source>
</evidence>
<feature type="domain" description="Multidrug resistance protein MdtA-like alpha-helical hairpin" evidence="11">
    <location>
        <begin position="104"/>
        <end position="173"/>
    </location>
</feature>
<evidence type="ECO:0000256" key="3">
    <source>
        <dbReference type="ARBA" id="ARBA00022448"/>
    </source>
</evidence>
<keyword evidence="8" id="KW-0564">Palmitate</keyword>
<evidence type="ECO:0000256" key="8">
    <source>
        <dbReference type="ARBA" id="ARBA00023139"/>
    </source>
</evidence>
<evidence type="ECO:0000256" key="5">
    <source>
        <dbReference type="ARBA" id="ARBA00022519"/>
    </source>
</evidence>
<dbReference type="Pfam" id="PF25876">
    <property type="entry name" value="HH_MFP_RND"/>
    <property type="match status" value="1"/>
</dbReference>
<dbReference type="GO" id="GO:0046677">
    <property type="term" value="P:response to antibiotic"/>
    <property type="evidence" value="ECO:0007669"/>
    <property type="project" value="TreeGrafter"/>
</dbReference>
<evidence type="ECO:0000313" key="15">
    <source>
        <dbReference type="EMBL" id="EBW3121315.1"/>
    </source>
</evidence>
<evidence type="ECO:0000259" key="12">
    <source>
        <dbReference type="Pfam" id="PF25917"/>
    </source>
</evidence>
<reference evidence="15" key="1">
    <citation type="submission" date="2018-06" db="EMBL/GenBank/DDBJ databases">
        <authorList>
            <person name="Ashton P.M."/>
            <person name="Dallman T."/>
            <person name="Nair S."/>
            <person name="De Pinna E."/>
            <person name="Peters T."/>
            <person name="Grant K."/>
        </authorList>
    </citation>
    <scope>NUCLEOTIDE SEQUENCE</scope>
    <source>
        <strain evidence="15">253904</strain>
    </source>
</reference>
<dbReference type="InterPro" id="IPR058627">
    <property type="entry name" value="MdtA-like_C"/>
</dbReference>
<dbReference type="Gene3D" id="2.40.50.100">
    <property type="match status" value="1"/>
</dbReference>
<evidence type="ECO:0000256" key="9">
    <source>
        <dbReference type="ARBA" id="ARBA00023288"/>
    </source>
</evidence>
<accession>A0A632GGM8</accession>
<feature type="chain" id="PRO_5036157557" evidence="10">
    <location>
        <begin position="23"/>
        <end position="395"/>
    </location>
</feature>
<comment type="caution">
    <text evidence="16">The sequence shown here is derived from an EMBL/GenBank/DDBJ whole genome shotgun (WGS) entry which is preliminary data.</text>
</comment>
<dbReference type="Gene3D" id="1.10.287.470">
    <property type="entry name" value="Helix hairpin bin"/>
    <property type="match status" value="1"/>
</dbReference>
<dbReference type="Pfam" id="PF25944">
    <property type="entry name" value="Beta-barrel_RND"/>
    <property type="match status" value="1"/>
</dbReference>
<evidence type="ECO:0000256" key="1">
    <source>
        <dbReference type="ARBA" id="ARBA00004519"/>
    </source>
</evidence>
<comment type="subcellular location">
    <subcellularLocation>
        <location evidence="1">Cell inner membrane</location>
        <topology evidence="1">Lipid-anchor</topology>
    </subcellularLocation>
</comment>
<dbReference type="SUPFAM" id="SSF111369">
    <property type="entry name" value="HlyD-like secretion proteins"/>
    <property type="match status" value="1"/>
</dbReference>
<evidence type="ECO:0000256" key="4">
    <source>
        <dbReference type="ARBA" id="ARBA00022475"/>
    </source>
</evidence>
<proteinExistence type="inferred from homology"/>
<dbReference type="InterPro" id="IPR058624">
    <property type="entry name" value="MdtA-like_HH"/>
</dbReference>
<feature type="domain" description="Multidrug resistance protein MdtA-like beta-barrel" evidence="13">
    <location>
        <begin position="210"/>
        <end position="299"/>
    </location>
</feature>
<dbReference type="EMBL" id="AAHHZF010000028">
    <property type="protein sequence ID" value="EBW3121315.1"/>
    <property type="molecule type" value="Genomic_DNA"/>
</dbReference>
<dbReference type="PANTHER" id="PTHR30158:SF21">
    <property type="entry name" value="MULTIDRUG EXPORT PROTEIN ACRE"/>
    <property type="match status" value="1"/>
</dbReference>
<evidence type="ECO:0000256" key="10">
    <source>
        <dbReference type="SAM" id="SignalP"/>
    </source>
</evidence>
<dbReference type="PANTHER" id="PTHR30158">
    <property type="entry name" value="ACRA/E-RELATED COMPONENT OF DRUG EFFLUX TRANSPORTER"/>
    <property type="match status" value="1"/>
</dbReference>
<dbReference type="EMBL" id="AAMFQH010000010">
    <property type="protein sequence ID" value="EDG8802756.1"/>
    <property type="molecule type" value="Genomic_DNA"/>
</dbReference>
<dbReference type="Gene3D" id="2.40.30.170">
    <property type="match status" value="1"/>
</dbReference>
<keyword evidence="6 10" id="KW-0732">Signal</keyword>
<keyword evidence="4" id="KW-1003">Cell membrane</keyword>
<keyword evidence="3" id="KW-0813">Transport</keyword>
<evidence type="ECO:0000256" key="6">
    <source>
        <dbReference type="ARBA" id="ARBA00022729"/>
    </source>
</evidence>
<dbReference type="InterPro" id="IPR058625">
    <property type="entry name" value="MdtA-like_BSH"/>
</dbReference>
<evidence type="ECO:0000259" key="13">
    <source>
        <dbReference type="Pfam" id="PF25944"/>
    </source>
</evidence>